<reference evidence="2 3" key="1">
    <citation type="journal article" date="1998" name="Science">
        <title>Genome sequence of the nematode C. elegans: a platform for investigating biology.</title>
        <authorList>
            <consortium name="The C. elegans sequencing consortium"/>
            <person name="Sulson J.E."/>
            <person name="Waterston R."/>
        </authorList>
    </citation>
    <scope>NUCLEOTIDE SEQUENCE [LARGE SCALE GENOMIC DNA]</scope>
    <source>
        <strain evidence="2 3">Bristol N2</strain>
    </source>
</reference>
<keyword evidence="1" id="KW-1133">Transmembrane helix</keyword>
<keyword evidence="1" id="KW-0812">Transmembrane</keyword>
<proteinExistence type="predicted"/>
<feature type="transmembrane region" description="Helical" evidence="1">
    <location>
        <begin position="100"/>
        <end position="129"/>
    </location>
</feature>
<feature type="transmembrane region" description="Helical" evidence="1">
    <location>
        <begin position="62"/>
        <end position="88"/>
    </location>
</feature>
<keyword evidence="1" id="KW-0472">Membrane</keyword>
<dbReference type="AlphaFoldDB" id="O44454"/>
<dbReference type="PIR" id="T32601">
    <property type="entry name" value="T32601"/>
</dbReference>
<evidence type="ECO:0000313" key="2">
    <source>
        <dbReference type="EMBL" id="CCD62194.2"/>
    </source>
</evidence>
<dbReference type="PANTHER" id="PTHR31720">
    <property type="entry name" value="SERPENTINE RECEPTOR, CLASS Z-RELATED"/>
    <property type="match status" value="1"/>
</dbReference>
<protein>
    <submittedName>
        <fullName evidence="2">Serpentine Receptor, class Z</fullName>
    </submittedName>
</protein>
<dbReference type="InterPro" id="IPR018817">
    <property type="entry name" value="7TM_GPCR_serpentine_rcpt_Srz"/>
</dbReference>
<keyword evidence="2" id="KW-0675">Receptor</keyword>
<dbReference type="InParanoid" id="O44454"/>
<keyword evidence="3" id="KW-1185">Reference proteome</keyword>
<feature type="transmembrane region" description="Helical" evidence="1">
    <location>
        <begin position="20"/>
        <end position="42"/>
    </location>
</feature>
<dbReference type="CTD" id="182194"/>
<dbReference type="PhylomeDB" id="O44454"/>
<dbReference type="IntAct" id="O44454">
    <property type="interactions" value="1"/>
</dbReference>
<dbReference type="UCSC" id="C04C3.1">
    <property type="organism name" value="c. elegans"/>
</dbReference>
<accession>O44454</accession>
<organism evidence="2 3">
    <name type="scientific">Caenorhabditis elegans</name>
    <dbReference type="NCBI Taxonomy" id="6239"/>
    <lineage>
        <taxon>Eukaryota</taxon>
        <taxon>Metazoa</taxon>
        <taxon>Ecdysozoa</taxon>
        <taxon>Nematoda</taxon>
        <taxon>Chromadorea</taxon>
        <taxon>Rhabditida</taxon>
        <taxon>Rhabditina</taxon>
        <taxon>Rhabditomorpha</taxon>
        <taxon>Rhabditoidea</taxon>
        <taxon>Rhabditidae</taxon>
        <taxon>Peloderinae</taxon>
        <taxon>Caenorhabditis</taxon>
    </lineage>
</organism>
<evidence type="ECO:0000256" key="1">
    <source>
        <dbReference type="SAM" id="Phobius"/>
    </source>
</evidence>
<gene>
    <name evidence="2 4" type="primary">srz-60</name>
    <name evidence="4" type="ORF">C04C3.1</name>
    <name evidence="2" type="ORF">CELE_C04C3.1</name>
</gene>
<dbReference type="Proteomes" id="UP000001940">
    <property type="component" value="Chromosome IV"/>
</dbReference>
<dbReference type="PANTHER" id="PTHR31720:SF3">
    <property type="entry name" value="SERPENTINE RECEPTOR, CLASS Z-RELATED"/>
    <property type="match status" value="1"/>
</dbReference>
<evidence type="ECO:0000313" key="4">
    <source>
        <dbReference type="WormBase" id="C04C3.1"/>
    </source>
</evidence>
<dbReference type="KEGG" id="cel:CELE_C04C3.1"/>
<dbReference type="WormBase" id="C04C3.1">
    <property type="protein sequence ID" value="CE52278"/>
    <property type="gene ID" value="WBGene00015411"/>
    <property type="gene designation" value="srz-60"/>
</dbReference>
<dbReference type="AGR" id="WB:WBGene00015411"/>
<dbReference type="Pfam" id="PF10325">
    <property type="entry name" value="7TM_GPCR_Srz"/>
    <property type="match status" value="1"/>
</dbReference>
<dbReference type="HOGENOM" id="CLU_056063_2_1_1"/>
<dbReference type="GeneID" id="182194"/>
<feature type="transmembrane region" description="Helical" evidence="1">
    <location>
        <begin position="150"/>
        <end position="168"/>
    </location>
</feature>
<dbReference type="FunCoup" id="O44454">
    <property type="interactions" value="325"/>
</dbReference>
<sequence>MNSIVRNNTDSVEYFIIFNGSNLITGIIILIYFLLFPFYVYVNKANRKRDQAVLIYPFTKHFFKMTVVMSILYVIFIAGMLSGVLFLVRKSPYIAVSGLAIFFAIQALSLVTHVFNLLLSLLGIAKFILYFFPSQEKRVSSIQKSVYRRIWLLYVACSFEDAILYVWVLRENEMNIIKIGLLVFTNDMYIDICFAIHSNIDKCSEACKSRISTRKQSTKQLHLLCL</sequence>
<dbReference type="EMBL" id="BX284604">
    <property type="protein sequence ID" value="CCD62194.2"/>
    <property type="molecule type" value="Genomic_DNA"/>
</dbReference>
<evidence type="ECO:0000313" key="3">
    <source>
        <dbReference type="Proteomes" id="UP000001940"/>
    </source>
</evidence>
<dbReference type="RefSeq" id="NP_001343611.1">
    <property type="nucleotide sequence ID" value="NM_001356914.2"/>
</dbReference>
<name>O44454_CAEEL</name>
<dbReference type="eggNOG" id="ENOG502RQPP">
    <property type="taxonomic scope" value="Eukaryota"/>
</dbReference>
<dbReference type="SMR" id="O44454"/>
<dbReference type="PaxDb" id="6239-C04C3.1"/>